<dbReference type="STRING" id="392484.LP43_1566"/>
<organism evidence="1 2">
    <name type="scientific">Methylophaga thiooxydans</name>
    <dbReference type="NCBI Taxonomy" id="392484"/>
    <lineage>
        <taxon>Bacteria</taxon>
        <taxon>Pseudomonadati</taxon>
        <taxon>Pseudomonadota</taxon>
        <taxon>Gammaproteobacteria</taxon>
        <taxon>Thiotrichales</taxon>
        <taxon>Piscirickettsiaceae</taxon>
        <taxon>Methylophaga</taxon>
    </lineage>
</organism>
<comment type="caution">
    <text evidence="1">The sequence shown here is derived from an EMBL/GenBank/DDBJ whole genome shotgun (WGS) entry which is preliminary data.</text>
</comment>
<evidence type="ECO:0000313" key="2">
    <source>
        <dbReference type="Proteomes" id="UP000029999"/>
    </source>
</evidence>
<dbReference type="Proteomes" id="UP000029999">
    <property type="component" value="Unassembled WGS sequence"/>
</dbReference>
<sequence length="58" mass="6134">MKVANQSTHATSICVMTSLFEGALLSAKRRADATNANFACCVSGEDAETGNKNDNLVR</sequence>
<gene>
    <name evidence="1" type="ORF">LP43_1566</name>
</gene>
<proteinExistence type="predicted"/>
<name>A0A0A0BGP6_9GAMM</name>
<protein>
    <submittedName>
        <fullName evidence="1">Uncharacterized protein</fullName>
    </submittedName>
</protein>
<accession>A0A0A0BGP6</accession>
<reference evidence="1 2" key="1">
    <citation type="submission" date="2014-09" db="EMBL/GenBank/DDBJ databases">
        <authorList>
            <person name="Grob C."/>
            <person name="Taubert M."/>
            <person name="Howat A.M."/>
            <person name="Burns O.J."/>
            <person name="Dixon J.L."/>
            <person name="Chen Y."/>
            <person name="Murrell J.C."/>
        </authorList>
    </citation>
    <scope>NUCLEOTIDE SEQUENCE [LARGE SCALE GENOMIC DNA]</scope>
    <source>
        <strain evidence="1">L4</strain>
    </source>
</reference>
<evidence type="ECO:0000313" key="1">
    <source>
        <dbReference type="EMBL" id="KGM07065.1"/>
    </source>
</evidence>
<dbReference type="AlphaFoldDB" id="A0A0A0BGP6"/>
<dbReference type="EMBL" id="JRQD01000003">
    <property type="protein sequence ID" value="KGM07065.1"/>
    <property type="molecule type" value="Genomic_DNA"/>
</dbReference>